<feature type="compositionally biased region" description="Low complexity" evidence="1">
    <location>
        <begin position="580"/>
        <end position="598"/>
    </location>
</feature>
<feature type="compositionally biased region" description="Polar residues" evidence="1">
    <location>
        <begin position="191"/>
        <end position="241"/>
    </location>
</feature>
<feature type="non-terminal residue" evidence="2">
    <location>
        <position position="649"/>
    </location>
</feature>
<feature type="compositionally biased region" description="Low complexity" evidence="1">
    <location>
        <begin position="496"/>
        <end position="507"/>
    </location>
</feature>
<feature type="compositionally biased region" description="Polar residues" evidence="1">
    <location>
        <begin position="600"/>
        <end position="624"/>
    </location>
</feature>
<feature type="compositionally biased region" description="Low complexity" evidence="1">
    <location>
        <begin position="416"/>
        <end position="428"/>
    </location>
</feature>
<feature type="compositionally biased region" description="Polar residues" evidence="1">
    <location>
        <begin position="27"/>
        <end position="37"/>
    </location>
</feature>
<accession>A0A1B6DQ45</accession>
<feature type="compositionally biased region" description="Polar residues" evidence="1">
    <location>
        <begin position="472"/>
        <end position="482"/>
    </location>
</feature>
<sequence length="649" mass="67620">MAATQAEPQQNEVNRDIVQQEQVSILGNTGLQNGTDKSSVRCVVGSEVTSSKSKISSQNNLPVEMSQYRQETGAGPPIHNSDQNVSDDVAGKINNSDSKSYSHNSEQSAGDQNYGKGPSDNGNQSMQGYGIFPHRGNYHSEHPSSGSPMQISGENNLHHQSNSYGQFNPQNLRLGYPGSKPMPQRPPSAGPSMNTPTGFSPHAQQRFLSGQSISQPTGPTPTLNQLLQSSNPVHRYQNSYGDYNMPKPGEQPQGNMPYNQSWPPPRSMAPYGPQGSPGYRTPPSTTGGRGSQGYLSGGSGSPGPGGYPPQPPQSPSQPSGGPPPSSSAPYQTTPSPQPGSSPGSQYPPYPQRYPTPPSVPPAGNQGPPGRSYPPHQLGSPYGGVPPQSTPPNGPNGSGGYSEQRGGSSSWPPSQHPTSPSPGTGVPQPQQSPQPQASPQPPPPSPQSQQTFPSRPQQSSTPNAHGPDPGDLSGQNSNDSSNGPAPGTPNCRPTPSPTGSTGSRSMSPAVGQQNIPMPPRPSSSQSDGGGPAPGPGPGSGGPGPTRMGNQGGYPQQLGPPPHMHNYKMGPGMVPQGAQQMGPHQPYPSQQYPQQGNYSPRPQGQLSNIQYGPNQSYGGQNPQANSMPGGPGSQYPSRPMPNHVPHSQLVY</sequence>
<feature type="compositionally biased region" description="Gly residues" evidence="1">
    <location>
        <begin position="526"/>
        <end position="542"/>
    </location>
</feature>
<feature type="compositionally biased region" description="Pro residues" evidence="1">
    <location>
        <begin position="305"/>
        <end position="326"/>
    </location>
</feature>
<feature type="compositionally biased region" description="Low complexity" evidence="1">
    <location>
        <begin position="446"/>
        <end position="461"/>
    </location>
</feature>
<dbReference type="AlphaFoldDB" id="A0A1B6DQ45"/>
<feature type="compositionally biased region" description="Polar residues" evidence="1">
    <location>
        <begin position="93"/>
        <end position="111"/>
    </location>
</feature>
<feature type="compositionally biased region" description="Polar residues" evidence="1">
    <location>
        <begin position="252"/>
        <end position="261"/>
    </location>
</feature>
<gene>
    <name evidence="2" type="ORF">g.35365</name>
</gene>
<feature type="region of interest" description="Disordered" evidence="1">
    <location>
        <begin position="27"/>
        <end position="649"/>
    </location>
</feature>
<feature type="compositionally biased region" description="Polar residues" evidence="1">
    <location>
        <begin position="143"/>
        <end position="171"/>
    </location>
</feature>
<dbReference type="EMBL" id="GEDC01009493">
    <property type="protein sequence ID" value="JAS27805.1"/>
    <property type="molecule type" value="Transcribed_RNA"/>
</dbReference>
<proteinExistence type="predicted"/>
<evidence type="ECO:0000256" key="1">
    <source>
        <dbReference type="SAM" id="MobiDB-lite"/>
    </source>
</evidence>
<feature type="compositionally biased region" description="Pro residues" evidence="1">
    <location>
        <begin position="429"/>
        <end position="445"/>
    </location>
</feature>
<name>A0A1B6DQ45_9HEMI</name>
<feature type="compositionally biased region" description="Pro residues" evidence="1">
    <location>
        <begin position="335"/>
        <end position="360"/>
    </location>
</feature>
<evidence type="ECO:0000313" key="2">
    <source>
        <dbReference type="EMBL" id="JAS27805.1"/>
    </source>
</evidence>
<reference evidence="2" key="1">
    <citation type="submission" date="2015-12" db="EMBL/GenBank/DDBJ databases">
        <title>De novo transcriptome assembly of four potential Pierce s Disease insect vectors from Arizona vineyards.</title>
        <authorList>
            <person name="Tassone E.E."/>
        </authorList>
    </citation>
    <scope>NUCLEOTIDE SEQUENCE</scope>
</reference>
<protein>
    <submittedName>
        <fullName evidence="2">Uncharacterized protein</fullName>
    </submittedName>
</protein>
<organism evidence="2">
    <name type="scientific">Clastoptera arizonana</name>
    <name type="common">Arizona spittle bug</name>
    <dbReference type="NCBI Taxonomy" id="38151"/>
    <lineage>
        <taxon>Eukaryota</taxon>
        <taxon>Metazoa</taxon>
        <taxon>Ecdysozoa</taxon>
        <taxon>Arthropoda</taxon>
        <taxon>Hexapoda</taxon>
        <taxon>Insecta</taxon>
        <taxon>Pterygota</taxon>
        <taxon>Neoptera</taxon>
        <taxon>Paraneoptera</taxon>
        <taxon>Hemiptera</taxon>
        <taxon>Auchenorrhyncha</taxon>
        <taxon>Cercopoidea</taxon>
        <taxon>Clastopteridae</taxon>
        <taxon>Clastoptera</taxon>
    </lineage>
</organism>
<feature type="compositionally biased region" description="Gly residues" evidence="1">
    <location>
        <begin position="287"/>
        <end position="304"/>
    </location>
</feature>